<keyword evidence="6" id="KW-0732">Signal</keyword>
<protein>
    <recommendedName>
        <fullName evidence="2">non-specific serine/threonine protein kinase</fullName>
        <ecNumber evidence="2">2.7.11.1</ecNumber>
    </recommendedName>
</protein>
<proteinExistence type="predicted"/>
<feature type="region of interest" description="Disordered" evidence="16">
    <location>
        <begin position="1"/>
        <end position="22"/>
    </location>
</feature>
<dbReference type="InterPro" id="IPR025287">
    <property type="entry name" value="WAK_GUB"/>
</dbReference>
<dbReference type="Pfam" id="PF14380">
    <property type="entry name" value="WAK_assoc"/>
    <property type="match status" value="1"/>
</dbReference>
<dbReference type="PROSITE" id="PS00108">
    <property type="entry name" value="PROTEIN_KINASE_ST"/>
    <property type="match status" value="1"/>
</dbReference>
<name>A0A834FWY1_RHOSS</name>
<dbReference type="InterPro" id="IPR045874">
    <property type="entry name" value="LRK10/LRL21-25-like"/>
</dbReference>
<feature type="domain" description="Protein kinase" evidence="18">
    <location>
        <begin position="359"/>
        <end position="648"/>
    </location>
</feature>
<dbReference type="GO" id="GO:0016020">
    <property type="term" value="C:membrane"/>
    <property type="evidence" value="ECO:0007669"/>
    <property type="project" value="UniProtKB-SubCell"/>
</dbReference>
<keyword evidence="9 15" id="KW-0067">ATP-binding</keyword>
<dbReference type="Gene3D" id="1.10.510.10">
    <property type="entry name" value="Transferase(Phosphotransferase) domain 1"/>
    <property type="match status" value="1"/>
</dbReference>
<dbReference type="SUPFAM" id="SSF56112">
    <property type="entry name" value="Protein kinase-like (PK-like)"/>
    <property type="match status" value="1"/>
</dbReference>
<reference evidence="19" key="1">
    <citation type="submission" date="2019-11" db="EMBL/GenBank/DDBJ databases">
        <authorList>
            <person name="Liu Y."/>
            <person name="Hou J."/>
            <person name="Li T.-Q."/>
            <person name="Guan C.-H."/>
            <person name="Wu X."/>
            <person name="Wu H.-Z."/>
            <person name="Ling F."/>
            <person name="Zhang R."/>
            <person name="Shi X.-G."/>
            <person name="Ren J.-P."/>
            <person name="Chen E.-F."/>
            <person name="Sun J.-M."/>
        </authorList>
    </citation>
    <scope>NUCLEOTIDE SEQUENCE</scope>
    <source>
        <strain evidence="19">Adult_tree_wgs_1</strain>
        <tissue evidence="19">Leaves</tissue>
    </source>
</reference>
<sequence>MQYSSPNKTRPPTSPSLEMHSPSSVTAITTTTKILLILVSVVFSPCYSQLEQYYTCVHNFSCGQTIQNVSYPFWGGPDGRQTCGHPFFELKCQNNDYATIEIDKQAFRVLKINQSSRTITLVSSDLWESESHCTRALQNITLDDNLFAYGPINRGLLLFYNCTSEDRRSIPNNFTCEIGGIESVGFYADKTLFNELHNSLYATISCNQSVEVQIFRETMAEVLEKPWTLEDGLRRGFEVTYDAHIETACGRCEGSGGICGSNLSEFACHCRDRTDPVTCQSTVDGRNVGRKLVIGLGSTGGIMVIMLFWIIIKKLKQSEYAFFWKPKTENYRNIEAFLKNCGSLSPKRYTYSDIKKITNSFGTELGKGGFGSVFRGKLENGCLVAVKVLKGLKGNGDDFINEVATISRTSHVHIVTLLGFCFEGSRRVLVYEFMPNGSLDKFINDGGSLTHCTKLDWEALYRIAVGIARGLEYLHRGCNTRILHFDIKPHNILLNEDFCPKISDFGLAKLCPQKESIISLSGARGTIGYIAPEVFSRNFGAVSHKSDVYSYGMMVLEMVGATKNTSVAVDHSSEIYFPHWIYNRLELDEELGLHGIMDDEANASSRKLIIVGLWCIQTDPSHRPSMSRVVEILEGSLESLQIPPKPFLSSPPRAPVDSSSPLTS</sequence>
<keyword evidence="7 15" id="KW-0547">Nucleotide-binding</keyword>
<feature type="region of interest" description="Disordered" evidence="16">
    <location>
        <begin position="643"/>
        <end position="664"/>
    </location>
</feature>
<keyword evidence="4" id="KW-0808">Transferase</keyword>
<evidence type="ECO:0000256" key="10">
    <source>
        <dbReference type="ARBA" id="ARBA00022989"/>
    </source>
</evidence>
<dbReference type="InterPro" id="IPR000719">
    <property type="entry name" value="Prot_kinase_dom"/>
</dbReference>
<dbReference type="EMBL" id="WJXA01000184">
    <property type="protein sequence ID" value="KAF7114836.1"/>
    <property type="molecule type" value="Genomic_DNA"/>
</dbReference>
<evidence type="ECO:0000256" key="8">
    <source>
        <dbReference type="ARBA" id="ARBA00022777"/>
    </source>
</evidence>
<keyword evidence="11 17" id="KW-0472">Membrane</keyword>
<dbReference type="FunFam" id="3.30.200.20:FF:000178">
    <property type="entry name" value="serine/threonine-protein kinase PBS1-like"/>
    <property type="match status" value="1"/>
</dbReference>
<dbReference type="GO" id="GO:0004674">
    <property type="term" value="F:protein serine/threonine kinase activity"/>
    <property type="evidence" value="ECO:0007669"/>
    <property type="project" value="UniProtKB-KW"/>
</dbReference>
<dbReference type="Proteomes" id="UP000626092">
    <property type="component" value="Unassembled WGS sequence"/>
</dbReference>
<evidence type="ECO:0000256" key="9">
    <source>
        <dbReference type="ARBA" id="ARBA00022840"/>
    </source>
</evidence>
<dbReference type="GO" id="GO:0005524">
    <property type="term" value="F:ATP binding"/>
    <property type="evidence" value="ECO:0007669"/>
    <property type="project" value="UniProtKB-UniRule"/>
</dbReference>
<evidence type="ECO:0000256" key="13">
    <source>
        <dbReference type="ARBA" id="ARBA00047899"/>
    </source>
</evidence>
<organism evidence="19 20">
    <name type="scientific">Rhododendron simsii</name>
    <name type="common">Sims's rhododendron</name>
    <dbReference type="NCBI Taxonomy" id="118357"/>
    <lineage>
        <taxon>Eukaryota</taxon>
        <taxon>Viridiplantae</taxon>
        <taxon>Streptophyta</taxon>
        <taxon>Embryophyta</taxon>
        <taxon>Tracheophyta</taxon>
        <taxon>Spermatophyta</taxon>
        <taxon>Magnoliopsida</taxon>
        <taxon>eudicotyledons</taxon>
        <taxon>Gunneridae</taxon>
        <taxon>Pentapetalae</taxon>
        <taxon>asterids</taxon>
        <taxon>Ericales</taxon>
        <taxon>Ericaceae</taxon>
        <taxon>Ericoideae</taxon>
        <taxon>Rhodoreae</taxon>
        <taxon>Rhododendron</taxon>
    </lineage>
</organism>
<evidence type="ECO:0000256" key="2">
    <source>
        <dbReference type="ARBA" id="ARBA00012513"/>
    </source>
</evidence>
<evidence type="ECO:0000256" key="5">
    <source>
        <dbReference type="ARBA" id="ARBA00022692"/>
    </source>
</evidence>
<evidence type="ECO:0000313" key="20">
    <source>
        <dbReference type="Proteomes" id="UP000626092"/>
    </source>
</evidence>
<feature type="transmembrane region" description="Helical" evidence="17">
    <location>
        <begin position="292"/>
        <end position="312"/>
    </location>
</feature>
<evidence type="ECO:0000256" key="17">
    <source>
        <dbReference type="SAM" id="Phobius"/>
    </source>
</evidence>
<dbReference type="PROSITE" id="PS50011">
    <property type="entry name" value="PROTEIN_KINASE_DOM"/>
    <property type="match status" value="1"/>
</dbReference>
<dbReference type="SMART" id="SM00220">
    <property type="entry name" value="S_TKc"/>
    <property type="match status" value="1"/>
</dbReference>
<keyword evidence="20" id="KW-1185">Reference proteome</keyword>
<evidence type="ECO:0000259" key="18">
    <source>
        <dbReference type="PROSITE" id="PS50011"/>
    </source>
</evidence>
<keyword evidence="3" id="KW-0723">Serine/threonine-protein kinase</keyword>
<dbReference type="GO" id="GO:0030247">
    <property type="term" value="F:polysaccharide binding"/>
    <property type="evidence" value="ECO:0007669"/>
    <property type="project" value="InterPro"/>
</dbReference>
<dbReference type="PANTHER" id="PTHR27009">
    <property type="entry name" value="RUST RESISTANCE KINASE LR10-RELATED"/>
    <property type="match status" value="1"/>
</dbReference>
<evidence type="ECO:0000313" key="19">
    <source>
        <dbReference type="EMBL" id="KAF7114836.1"/>
    </source>
</evidence>
<dbReference type="PROSITE" id="PS00107">
    <property type="entry name" value="PROTEIN_KINASE_ATP"/>
    <property type="match status" value="1"/>
</dbReference>
<evidence type="ECO:0000256" key="16">
    <source>
        <dbReference type="SAM" id="MobiDB-lite"/>
    </source>
</evidence>
<comment type="catalytic activity">
    <reaction evidence="14">
        <text>L-seryl-[protein] + ATP = O-phospho-L-seryl-[protein] + ADP + H(+)</text>
        <dbReference type="Rhea" id="RHEA:17989"/>
        <dbReference type="Rhea" id="RHEA-COMP:9863"/>
        <dbReference type="Rhea" id="RHEA-COMP:11604"/>
        <dbReference type="ChEBI" id="CHEBI:15378"/>
        <dbReference type="ChEBI" id="CHEBI:29999"/>
        <dbReference type="ChEBI" id="CHEBI:30616"/>
        <dbReference type="ChEBI" id="CHEBI:83421"/>
        <dbReference type="ChEBI" id="CHEBI:456216"/>
        <dbReference type="EC" id="2.7.11.1"/>
    </reaction>
</comment>
<evidence type="ECO:0000256" key="11">
    <source>
        <dbReference type="ARBA" id="ARBA00023136"/>
    </source>
</evidence>
<dbReference type="EC" id="2.7.11.1" evidence="2"/>
<evidence type="ECO:0000256" key="1">
    <source>
        <dbReference type="ARBA" id="ARBA00004479"/>
    </source>
</evidence>
<keyword evidence="12" id="KW-0325">Glycoprotein</keyword>
<dbReference type="InterPro" id="IPR017441">
    <property type="entry name" value="Protein_kinase_ATP_BS"/>
</dbReference>
<keyword evidence="8" id="KW-0418">Kinase</keyword>
<comment type="subcellular location">
    <subcellularLocation>
        <location evidence="1">Membrane</location>
        <topology evidence="1">Single-pass type I membrane protein</topology>
    </subcellularLocation>
</comment>
<dbReference type="FunFam" id="1.10.510.10:FF:000590">
    <property type="entry name" value="PR5-like receptor kinase"/>
    <property type="match status" value="1"/>
</dbReference>
<dbReference type="AlphaFoldDB" id="A0A834FWY1"/>
<evidence type="ECO:0000256" key="15">
    <source>
        <dbReference type="PROSITE-ProRule" id="PRU10141"/>
    </source>
</evidence>
<dbReference type="InterPro" id="IPR008271">
    <property type="entry name" value="Ser/Thr_kinase_AS"/>
</dbReference>
<dbReference type="InterPro" id="IPR032872">
    <property type="entry name" value="WAK_assoc_C"/>
</dbReference>
<feature type="compositionally biased region" description="Polar residues" evidence="16">
    <location>
        <begin position="1"/>
        <end position="11"/>
    </location>
</feature>
<keyword evidence="10 17" id="KW-1133">Transmembrane helix</keyword>
<comment type="caution">
    <text evidence="19">The sequence shown here is derived from an EMBL/GenBank/DDBJ whole genome shotgun (WGS) entry which is preliminary data.</text>
</comment>
<keyword evidence="5 17" id="KW-0812">Transmembrane</keyword>
<evidence type="ECO:0000256" key="4">
    <source>
        <dbReference type="ARBA" id="ARBA00022679"/>
    </source>
</evidence>
<evidence type="ECO:0000256" key="12">
    <source>
        <dbReference type="ARBA" id="ARBA00023180"/>
    </source>
</evidence>
<gene>
    <name evidence="19" type="ORF">RHSIM_RhsimUnG0076300</name>
</gene>
<evidence type="ECO:0000256" key="7">
    <source>
        <dbReference type="ARBA" id="ARBA00022741"/>
    </source>
</evidence>
<evidence type="ECO:0000256" key="14">
    <source>
        <dbReference type="ARBA" id="ARBA00048679"/>
    </source>
</evidence>
<comment type="catalytic activity">
    <reaction evidence="13">
        <text>L-threonyl-[protein] + ATP = O-phospho-L-threonyl-[protein] + ADP + H(+)</text>
        <dbReference type="Rhea" id="RHEA:46608"/>
        <dbReference type="Rhea" id="RHEA-COMP:11060"/>
        <dbReference type="Rhea" id="RHEA-COMP:11605"/>
        <dbReference type="ChEBI" id="CHEBI:15378"/>
        <dbReference type="ChEBI" id="CHEBI:30013"/>
        <dbReference type="ChEBI" id="CHEBI:30616"/>
        <dbReference type="ChEBI" id="CHEBI:61977"/>
        <dbReference type="ChEBI" id="CHEBI:456216"/>
        <dbReference type="EC" id="2.7.11.1"/>
    </reaction>
</comment>
<evidence type="ECO:0000256" key="3">
    <source>
        <dbReference type="ARBA" id="ARBA00022527"/>
    </source>
</evidence>
<dbReference type="InterPro" id="IPR001245">
    <property type="entry name" value="Ser-Thr/Tyr_kinase_cat_dom"/>
</dbReference>
<dbReference type="Pfam" id="PF13947">
    <property type="entry name" value="GUB_WAK_bind"/>
    <property type="match status" value="1"/>
</dbReference>
<feature type="binding site" evidence="15">
    <location>
        <position position="387"/>
    </location>
    <ligand>
        <name>ATP</name>
        <dbReference type="ChEBI" id="CHEBI:30616"/>
    </ligand>
</feature>
<accession>A0A834FWY1</accession>
<dbReference type="Pfam" id="PF07714">
    <property type="entry name" value="PK_Tyr_Ser-Thr"/>
    <property type="match status" value="1"/>
</dbReference>
<evidence type="ECO:0000256" key="6">
    <source>
        <dbReference type="ARBA" id="ARBA00022729"/>
    </source>
</evidence>
<dbReference type="InterPro" id="IPR011009">
    <property type="entry name" value="Kinase-like_dom_sf"/>
</dbReference>
<dbReference type="OrthoDB" id="4062651at2759"/>
<dbReference type="Gene3D" id="3.30.200.20">
    <property type="entry name" value="Phosphorylase Kinase, domain 1"/>
    <property type="match status" value="1"/>
</dbReference>